<gene>
    <name evidence="8" type="ORF">I312_01751</name>
</gene>
<dbReference type="GO" id="GO:0008017">
    <property type="term" value="F:microtubule binding"/>
    <property type="evidence" value="ECO:0007669"/>
    <property type="project" value="TreeGrafter"/>
</dbReference>
<dbReference type="EMBL" id="KN847976">
    <property type="protein sequence ID" value="KIR48682.1"/>
    <property type="molecule type" value="Genomic_DNA"/>
</dbReference>
<dbReference type="InterPro" id="IPR011989">
    <property type="entry name" value="ARM-like"/>
</dbReference>
<protein>
    <submittedName>
        <fullName evidence="8">Protein STU1</fullName>
    </submittedName>
</protein>
<dbReference type="SUPFAM" id="SSF48371">
    <property type="entry name" value="ARM repeat"/>
    <property type="match status" value="1"/>
</dbReference>
<sequence length="1249" mass="136580">MPKALTESEVEATLVKLKTADPDRKVDIIQFFGLQLEDEEELPTNIIDPFLLILPPLIRTPHSLLLSSVLSSFLPYFLPLIPKHPTTHLRLALVQVLPALLEKLNDAKERIHSAAGNAIVILGELSWEAEMPVATSNLNSSGGLKPGSLSSSTNTKSKPHETLPHLWERHLKDVLQGKAWRSKVEGMKVLARVRSKEGAKMGLKSWLGILVDLLEDGDGNVRDQARETVVELLSPSSTPPAARSDFKRLLVARNVRKTIADDIITRILSGEPADRSASTVVNSGGGKEEGASRSGAATPALSQIDDVDIVYIASPHDLEREFHSMLPFFEGKETEENWAPRERSILRIRGMMKGQVHVKYQAAFIAGLKDGIVEGLSKTVLSLRTTVAQQSCYLLKELPEGLGAAFDNFVEYLLPILGKMSGFTKKLIADRSQTAVTSIITHTTVHPRIFINHIASGIQEKNVQTRAHSVNHLKTFLIVHSHVKHQIEATPGLSDTLDGAVRKALADVNPGVREVARQAFWRYHEVWKSKAEVLMNSLDGQARKQLEKANPRLTASPVPSYPSSSSTDAPSSASTKLQSKKVDLKTMLAERRRAVKEAGKRAQETNAGSPRVVSNPVPASSGVQHASTTGLLRSSSAVGIERHVHASSPSPVRSPAIGSSAIRTRFSPSPKPIQFPIQKKTVLVDSPLRSRSTSLTPDLARSPRKSPSPSSRPGLESDESPLRQASTYPAAGGRCSVGEGRRAVSEFAEVARNGGELEVGGLMLNEEQGGGDEGNTNQEQPPAIQEEVDQDEQSQQPESELELEQPVSQRGDIFSTSSSDHVPSTPARSITTPTATPLLSSRNENVNGEKVVSSKVNSEAFQTPLNPRTNALRSSGVIRTPAWKDSPRPEAVTPQMMQKLKERRHERSWWVKRQELLEKASPLKPLTPSPSSAILPDMEALELGAPTFKNLQKIALFCSSHPVRPQPVVEEGEEERRAFEEEKSVWTGLFDRVMDGVIDLLRPDKDKELLEQGLVVLWEIVQHQWPLVDDTQRLCHGLFRLRESHDAVILESTNALISLLVQISDPMLLLFNLRSSLDRFLTNHPVPLSSFADSPDPVTNALSQLSVSSSKKSPEKMTRNSGYLFGLTSIGMCVLRLSAPVVVSEGPKLGQIVMEAIKDSSSIIRQAAHSLLLAIQCVIHDSRKTLAFVPALSQGQKDLAVYYMAQTGVLEQIGLHKKAANEGETGGEEERDNMAGELAGLMSRGVIRE</sequence>
<dbReference type="InterPro" id="IPR016024">
    <property type="entry name" value="ARM-type_fold"/>
</dbReference>
<feature type="region of interest" description="Disordered" evidence="6">
    <location>
        <begin position="548"/>
        <end position="628"/>
    </location>
</feature>
<dbReference type="GO" id="GO:0005876">
    <property type="term" value="C:spindle microtubule"/>
    <property type="evidence" value="ECO:0007669"/>
    <property type="project" value="TreeGrafter"/>
</dbReference>
<feature type="compositionally biased region" description="Low complexity" evidence="6">
    <location>
        <begin position="554"/>
        <end position="575"/>
    </location>
</feature>
<feature type="region of interest" description="Disordered" evidence="6">
    <location>
        <begin position="138"/>
        <end position="160"/>
    </location>
</feature>
<keyword evidence="5" id="KW-0498">Mitosis</keyword>
<dbReference type="GO" id="GO:1990023">
    <property type="term" value="C:mitotic spindle midzone"/>
    <property type="evidence" value="ECO:0007669"/>
    <property type="project" value="TreeGrafter"/>
</dbReference>
<keyword evidence="5" id="KW-0131">Cell cycle</keyword>
<dbReference type="SMART" id="SM01349">
    <property type="entry name" value="TOG"/>
    <property type="match status" value="2"/>
</dbReference>
<evidence type="ECO:0000256" key="1">
    <source>
        <dbReference type="ARBA" id="ARBA00004186"/>
    </source>
</evidence>
<feature type="domain" description="TOG" evidence="7">
    <location>
        <begin position="3"/>
        <end position="273"/>
    </location>
</feature>
<keyword evidence="4" id="KW-0493">Microtubule</keyword>
<dbReference type="Pfam" id="PF12348">
    <property type="entry name" value="CLASP_N"/>
    <property type="match status" value="1"/>
</dbReference>
<organism evidence="8">
    <name type="scientific">Cryptococcus bacillisporus CA1280</name>
    <dbReference type="NCBI Taxonomy" id="1296109"/>
    <lineage>
        <taxon>Eukaryota</taxon>
        <taxon>Fungi</taxon>
        <taxon>Dikarya</taxon>
        <taxon>Basidiomycota</taxon>
        <taxon>Agaricomycotina</taxon>
        <taxon>Tremellomycetes</taxon>
        <taxon>Tremellales</taxon>
        <taxon>Cryptococcaceae</taxon>
        <taxon>Cryptococcus</taxon>
        <taxon>Cryptococcus gattii species complex</taxon>
    </lineage>
</organism>
<keyword evidence="3" id="KW-0132">Cell division</keyword>
<evidence type="ECO:0000256" key="3">
    <source>
        <dbReference type="ARBA" id="ARBA00022618"/>
    </source>
</evidence>
<evidence type="ECO:0000256" key="2">
    <source>
        <dbReference type="ARBA" id="ARBA00009549"/>
    </source>
</evidence>
<accession>A0A0D0TPT2</accession>
<comment type="similarity">
    <text evidence="2">Belongs to the CLASP family.</text>
</comment>
<feature type="region of interest" description="Disordered" evidence="6">
    <location>
        <begin position="764"/>
        <end position="845"/>
    </location>
</feature>
<evidence type="ECO:0000256" key="5">
    <source>
        <dbReference type="ARBA" id="ARBA00022776"/>
    </source>
</evidence>
<feature type="compositionally biased region" description="Polar residues" evidence="6">
    <location>
        <begin position="617"/>
        <end position="628"/>
    </location>
</feature>
<proteinExistence type="inferred from homology"/>
<dbReference type="PANTHER" id="PTHR21567">
    <property type="entry name" value="CLASP"/>
    <property type="match status" value="1"/>
</dbReference>
<dbReference type="GO" id="GO:0090307">
    <property type="term" value="P:mitotic spindle assembly"/>
    <property type="evidence" value="ECO:0007669"/>
    <property type="project" value="TreeGrafter"/>
</dbReference>
<evidence type="ECO:0000256" key="6">
    <source>
        <dbReference type="SAM" id="MobiDB-lite"/>
    </source>
</evidence>
<feature type="domain" description="TOG" evidence="7">
    <location>
        <begin position="311"/>
        <end position="559"/>
    </location>
</feature>
<comment type="subcellular location">
    <subcellularLocation>
        <location evidence="1">Cytoplasm</location>
        <location evidence="1">Cytoskeleton</location>
        <location evidence="1">Spindle</location>
    </subcellularLocation>
</comment>
<dbReference type="PANTHER" id="PTHR21567:SF9">
    <property type="entry name" value="CLIP-ASSOCIATING PROTEIN"/>
    <property type="match status" value="1"/>
</dbReference>
<dbReference type="AlphaFoldDB" id="A0A0D0TPT2"/>
<dbReference type="GO" id="GO:0005815">
    <property type="term" value="C:microtubule organizing center"/>
    <property type="evidence" value="ECO:0007669"/>
    <property type="project" value="TreeGrafter"/>
</dbReference>
<reference evidence="8" key="1">
    <citation type="submission" date="2015-01" db="EMBL/GenBank/DDBJ databases">
        <title>The Genome Sequence of Cryptococcus gattii CA1280.</title>
        <authorList>
            <consortium name="The Broad Institute Genomics Platform"/>
            <person name="Cuomo C."/>
            <person name="Litvintseva A."/>
            <person name="Chen Y."/>
            <person name="Heitman J."/>
            <person name="Sun S."/>
            <person name="Springer D."/>
            <person name="Dromer F."/>
            <person name="Young S."/>
            <person name="Zeng Q."/>
            <person name="Gargeya S."/>
            <person name="Abouelleil A."/>
            <person name="Alvarado L."/>
            <person name="Chapman S.B."/>
            <person name="Gainer-Dewar J."/>
            <person name="Goldberg J."/>
            <person name="Griggs A."/>
            <person name="Gujja S."/>
            <person name="Hansen M."/>
            <person name="Howarth C."/>
            <person name="Imamovic A."/>
            <person name="Larimer J."/>
            <person name="Murphy C."/>
            <person name="Naylor J."/>
            <person name="Pearson M."/>
            <person name="Priest M."/>
            <person name="Roberts A."/>
            <person name="Saif S."/>
            <person name="Shea T."/>
            <person name="Sykes S."/>
            <person name="Wortman J."/>
            <person name="Nusbaum C."/>
            <person name="Birren B."/>
        </authorList>
    </citation>
    <scope>NUCLEOTIDE SEQUENCE [LARGE SCALE GENOMIC DNA]</scope>
    <source>
        <strain evidence="8">CA1280</strain>
    </source>
</reference>
<evidence type="ECO:0000259" key="7">
    <source>
        <dbReference type="SMART" id="SM01349"/>
    </source>
</evidence>
<feature type="compositionally biased region" description="Low complexity" evidence="6">
    <location>
        <begin position="138"/>
        <end position="152"/>
    </location>
</feature>
<feature type="region of interest" description="Disordered" evidence="6">
    <location>
        <begin position="275"/>
        <end position="297"/>
    </location>
</feature>
<dbReference type="GO" id="GO:0005881">
    <property type="term" value="C:cytoplasmic microtubule"/>
    <property type="evidence" value="ECO:0007669"/>
    <property type="project" value="TreeGrafter"/>
</dbReference>
<evidence type="ECO:0000256" key="4">
    <source>
        <dbReference type="ARBA" id="ARBA00022701"/>
    </source>
</evidence>
<dbReference type="InterPro" id="IPR024395">
    <property type="entry name" value="CLASP_N_dom"/>
</dbReference>
<evidence type="ECO:0000313" key="8">
    <source>
        <dbReference type="EMBL" id="KIR48682.1"/>
    </source>
</evidence>
<dbReference type="InterPro" id="IPR034085">
    <property type="entry name" value="TOG"/>
</dbReference>
<feature type="compositionally biased region" description="Basic and acidic residues" evidence="6">
    <location>
        <begin position="580"/>
        <end position="603"/>
    </location>
</feature>
<dbReference type="GO" id="GO:0051301">
    <property type="term" value="P:cell division"/>
    <property type="evidence" value="ECO:0007669"/>
    <property type="project" value="UniProtKB-KW"/>
</dbReference>
<dbReference type="OrthoDB" id="46159at2759"/>
<dbReference type="Gene3D" id="1.25.10.10">
    <property type="entry name" value="Leucine-rich Repeat Variant"/>
    <property type="match status" value="2"/>
</dbReference>
<feature type="compositionally biased region" description="Polar residues" evidence="6">
    <location>
        <begin position="814"/>
        <end position="845"/>
    </location>
</feature>
<dbReference type="HOGENOM" id="CLU_003840_0_0_1"/>
<feature type="region of interest" description="Disordered" evidence="6">
    <location>
        <begin position="662"/>
        <end position="736"/>
    </location>
</feature>
<feature type="compositionally biased region" description="Low complexity" evidence="6">
    <location>
        <begin position="793"/>
        <end position="809"/>
    </location>
</feature>
<name>A0A0D0TPT2_CRYGA</name>